<dbReference type="InterPro" id="IPR006680">
    <property type="entry name" value="Amidohydro-rel"/>
</dbReference>
<reference evidence="3 4" key="2">
    <citation type="submission" date="2015-01" db="EMBL/GenBank/DDBJ databases">
        <authorList>
            <consortium name="NBRP consortium"/>
            <person name="Sawabe T."/>
            <person name="Meirelles P."/>
            <person name="Feng G."/>
            <person name="Sayaka M."/>
            <person name="Hattori M."/>
            <person name="Ohkuma M."/>
        </authorList>
    </citation>
    <scope>NUCLEOTIDE SEQUENCE [LARGE SCALE GENOMIC DNA]</scope>
    <source>
        <strain evidence="4">JCM 19241</strain>
    </source>
</reference>
<dbReference type="PANTHER" id="PTHR43569">
    <property type="entry name" value="AMIDOHYDROLASE"/>
    <property type="match status" value="1"/>
</dbReference>
<accession>A0A0B8QGW9</accession>
<comment type="caution">
    <text evidence="3">The sequence shown here is derived from an EMBL/GenBank/DDBJ whole genome shotgun (WGS) entry which is preliminary data.</text>
</comment>
<proteinExistence type="inferred from homology"/>
<organism evidence="3 4">
    <name type="scientific">Vibrio ishigakensis</name>
    <dbReference type="NCBI Taxonomy" id="1481914"/>
    <lineage>
        <taxon>Bacteria</taxon>
        <taxon>Pseudomonadati</taxon>
        <taxon>Pseudomonadota</taxon>
        <taxon>Gammaproteobacteria</taxon>
        <taxon>Vibrionales</taxon>
        <taxon>Vibrionaceae</taxon>
        <taxon>Vibrio</taxon>
    </lineage>
</organism>
<name>A0A0B8QGW9_9VIBR</name>
<dbReference type="Proteomes" id="UP000031666">
    <property type="component" value="Unassembled WGS sequence"/>
</dbReference>
<dbReference type="Pfam" id="PF04909">
    <property type="entry name" value="Amidohydro_2"/>
    <property type="match status" value="1"/>
</dbReference>
<evidence type="ECO:0000256" key="1">
    <source>
        <dbReference type="ARBA" id="ARBA00038310"/>
    </source>
</evidence>
<evidence type="ECO:0000313" key="3">
    <source>
        <dbReference type="EMBL" id="GAM74398.1"/>
    </source>
</evidence>
<dbReference type="EMBL" id="BBSC01000002">
    <property type="protein sequence ID" value="GAM74398.1"/>
    <property type="molecule type" value="Genomic_DNA"/>
</dbReference>
<feature type="domain" description="Amidohydrolase-related" evidence="2">
    <location>
        <begin position="22"/>
        <end position="314"/>
    </location>
</feature>
<dbReference type="GO" id="GO:0016787">
    <property type="term" value="F:hydrolase activity"/>
    <property type="evidence" value="ECO:0007669"/>
    <property type="project" value="InterPro"/>
</dbReference>
<gene>
    <name evidence="3" type="ORF">JCM19241_5594</name>
</gene>
<dbReference type="STRING" id="1481914.JCM19241_5594"/>
<reference evidence="3 4" key="1">
    <citation type="submission" date="2015-01" db="EMBL/GenBank/DDBJ databases">
        <title>Vibrio sp. C94 JCM 19241 whole genome shotgun sequence.</title>
        <authorList>
            <person name="Sawabe T."/>
            <person name="Meirelles P."/>
            <person name="Feng G."/>
            <person name="Sayaka M."/>
            <person name="Hattori M."/>
            <person name="Ohkuma M."/>
        </authorList>
    </citation>
    <scope>NUCLEOTIDE SEQUENCE [LARGE SCALE GENOMIC DNA]</scope>
    <source>
        <strain evidence="4">JCM 19241</strain>
    </source>
</reference>
<dbReference type="SUPFAM" id="SSF51556">
    <property type="entry name" value="Metallo-dependent hydrolases"/>
    <property type="match status" value="1"/>
</dbReference>
<sequence length="327" mass="38232">MTRKGILDKFLSTGQDQDLPIIDAHMHYWDLEENYHPWLCEKPLIPFRYGDYTAICTSFMPNDYKQLLDNHLVLDTVYMEAEWHPSQGLDEVKWIHSLHQASGQPVGMIAQAWLNEEDIEDYLSSIATYPLVRGIRHKPAWCELNNYRKEHTLPGSMNCPHWEKGYALLAKHNLLFELQTPWWHLPDLIHLLEKYPDTTVVINHAGVPGDREPETLKGWYDNLRVISEYPNVFIKVSGIGEQNHPWTLERNGQLIRSIILLFGTSRVMFASNFPVDSLCVDYKTLFDCFKTITSDFSEQEKLNMFYLNATNIYKTNKQPTKREKETQ</sequence>
<keyword evidence="3" id="KW-0808">Transferase</keyword>
<evidence type="ECO:0000313" key="4">
    <source>
        <dbReference type="Proteomes" id="UP000031666"/>
    </source>
</evidence>
<dbReference type="GO" id="GO:0016740">
    <property type="term" value="F:transferase activity"/>
    <property type="evidence" value="ECO:0007669"/>
    <property type="project" value="UniProtKB-KW"/>
</dbReference>
<dbReference type="AlphaFoldDB" id="A0A0B8QGW9"/>
<dbReference type="PANTHER" id="PTHR43569:SF1">
    <property type="entry name" value="BLL3371 PROTEIN"/>
    <property type="match status" value="1"/>
</dbReference>
<evidence type="ECO:0000259" key="2">
    <source>
        <dbReference type="Pfam" id="PF04909"/>
    </source>
</evidence>
<dbReference type="InterPro" id="IPR032466">
    <property type="entry name" value="Metal_Hydrolase"/>
</dbReference>
<comment type="similarity">
    <text evidence="1">Belongs to the metallo-dependent hydrolases superfamily.</text>
</comment>
<dbReference type="Gene3D" id="3.20.20.140">
    <property type="entry name" value="Metal-dependent hydrolases"/>
    <property type="match status" value="1"/>
</dbReference>
<dbReference type="InterPro" id="IPR052350">
    <property type="entry name" value="Metallo-dep_Lactonases"/>
</dbReference>
<protein>
    <submittedName>
        <fullName evidence="3">Purine/pyrimidine phosphoribosyl transferase</fullName>
    </submittedName>
</protein>